<name>A0A9W5TB77_BABOV</name>
<dbReference type="Proteomes" id="UP001057455">
    <property type="component" value="Unassembled WGS sequence"/>
</dbReference>
<keyword evidence="2" id="KW-1185">Reference proteome</keyword>
<reference evidence="1" key="1">
    <citation type="submission" date="2019-12" db="EMBL/GenBank/DDBJ databases">
        <title>Genome sequence of Babesia ovis.</title>
        <authorList>
            <person name="Yamagishi J."/>
            <person name="Sevinc F."/>
            <person name="Xuan X."/>
        </authorList>
    </citation>
    <scope>NUCLEOTIDE SEQUENCE</scope>
    <source>
        <strain evidence="1">Selcuk</strain>
    </source>
</reference>
<organism evidence="1 2">
    <name type="scientific">Babesia ovis</name>
    <dbReference type="NCBI Taxonomy" id="5869"/>
    <lineage>
        <taxon>Eukaryota</taxon>
        <taxon>Sar</taxon>
        <taxon>Alveolata</taxon>
        <taxon>Apicomplexa</taxon>
        <taxon>Aconoidasida</taxon>
        <taxon>Piroplasmida</taxon>
        <taxon>Babesiidae</taxon>
        <taxon>Babesia</taxon>
    </lineage>
</organism>
<comment type="caution">
    <text evidence="1">The sequence shown here is derived from an EMBL/GenBank/DDBJ whole genome shotgun (WGS) entry which is preliminary data.</text>
</comment>
<dbReference type="OrthoDB" id="10473223at2759"/>
<dbReference type="AlphaFoldDB" id="A0A9W5TB77"/>
<dbReference type="EMBL" id="BLIY01000017">
    <property type="protein sequence ID" value="GFE55009.1"/>
    <property type="molecule type" value="Genomic_DNA"/>
</dbReference>
<proteinExistence type="predicted"/>
<accession>A0A9W5TB77</accession>
<gene>
    <name evidence="1" type="ORF">BaOVIS_024130</name>
</gene>
<protein>
    <submittedName>
        <fullName evidence="1">Acriflavin resistance protein, putative</fullName>
    </submittedName>
</protein>
<evidence type="ECO:0000313" key="1">
    <source>
        <dbReference type="EMBL" id="GFE55009.1"/>
    </source>
</evidence>
<evidence type="ECO:0000313" key="2">
    <source>
        <dbReference type="Proteomes" id="UP001057455"/>
    </source>
</evidence>
<sequence>MTDVKWDMSTEDAHFSLIHIKSPEILRTTLTSSACKPSKDACSNLPVSIDSWIGNCRQISPMNVSQGSFLCVGVIVHPTDSVDSMESWSEKYKSLEVKVDIPSTYTAVDINAFKRADSPAPRPISIKHSFLGTTKDTYWLHVTSDIIVLPQHMLGKVLPLIAYVNPHPDSGKILERLILVGEIKVEEILGIDVNVNEHVANVKLSNRDGTSTVLITAYLHATTETLSVEIEDLIFSCSDYRLSDNMVPLILPPGKHTDLDLTSDHSRVQKGDDEYSLLVKWNIKIKNELKGSIWSTVKVTKA</sequence>